<dbReference type="Gene3D" id="3.40.630.10">
    <property type="entry name" value="Zn peptidases"/>
    <property type="match status" value="1"/>
</dbReference>
<reference evidence="3" key="1">
    <citation type="submission" date="2019-03" db="EMBL/GenBank/DDBJ databases">
        <title>Single cell metagenomics reveals metabolic interactions within the superorganism composed of flagellate Streblomastix strix and complex community of Bacteroidetes bacteria on its surface.</title>
        <authorList>
            <person name="Treitli S.C."/>
            <person name="Kolisko M."/>
            <person name="Husnik F."/>
            <person name="Keeling P."/>
            <person name="Hampl V."/>
        </authorList>
    </citation>
    <scope>NUCLEOTIDE SEQUENCE</scope>
    <source>
        <strain evidence="3">STM</strain>
    </source>
</reference>
<dbReference type="GO" id="GO:0006508">
    <property type="term" value="P:proteolysis"/>
    <property type="evidence" value="ECO:0007669"/>
    <property type="project" value="InterPro"/>
</dbReference>
<dbReference type="InterPro" id="IPR000834">
    <property type="entry name" value="Peptidase_M14"/>
</dbReference>
<dbReference type="SUPFAM" id="SSF53187">
    <property type="entry name" value="Zn-dependent exopeptidases"/>
    <property type="match status" value="1"/>
</dbReference>
<gene>
    <name evidence="3" type="ORF">EZS27_005717</name>
</gene>
<sequence length="848" mass="94569">MKKVILSLYFLALSVGIIYAEKVNYFFDNSIQFDPKIPSPEQFLGYEIGSRITPHHDINAYLEELARLSDRAQIFEIGRTHEGRKLKILTVSDPSNLAKLDAYKQERTKVRKAETPETPLILFLGYSVHGNETSGAEASLLSSYYLVAAQNDFVKKQLTDGIYFIDPVRNPDGQERFAEWVESNRSINFINTHPSDREHSEGWPRGRGNHYWFDLNRDWVNIVHPESQARVTFYQDWLPHVQVDHHEMGANSSFFFEPTDPNGNESRFVPKSTYKLNAEFGNYYAKALDKIGSFYYSKEEYDNKNPNFGSTYPDYNGGVGILFEQGSSRGIQQNSDNGPLTFAHTLRNQLVTSIVTINAANNNRKALFDLQKEFFTVDKGSTKSYIIGDSYDQSRLYKFINLLLAHHLDVFENNQDVTINGNKFEKGKSYIIPVGQPNSALVQIIFDDKKDYTDASKLGYGAGFNVAYSTGLAYELTNTPAKGAKVETVREVAVKPFQQSDYAYLVDFRDSKVQQFLFRLLEKDLIVKTSSRPFSANTAQGVINFTYGTLLIPVSNQNVSSSELYGILKTVSEKERVNVIPVETGYSVKGADLGSSSFNRIRKPTVLLVTGGFVSSNEAGEVWHLFDQKLRYPIVRVEQESFGRISLSSFNRIVFAGGSYNSLDARSQEALKNWINSGGVLITIGSASSWAINSKLIETPVAVAPQPTGRRQGQDSARVEASAALQRGGSGGGRVPTSVFETKINLNSPLAYGLTREILAVPRESAPSLPATGNVVATYTDSPLLNGYADEAALRRFKTSASVRTSGSIILFGDNPLFRGIWDGTERTFVNAILFGDRVGRSFGRFNN</sequence>
<dbReference type="GO" id="GO:0008270">
    <property type="term" value="F:zinc ion binding"/>
    <property type="evidence" value="ECO:0007669"/>
    <property type="project" value="InterPro"/>
</dbReference>
<evidence type="ECO:0000256" key="1">
    <source>
        <dbReference type="SAM" id="MobiDB-lite"/>
    </source>
</evidence>
<feature type="region of interest" description="Disordered" evidence="1">
    <location>
        <begin position="705"/>
        <end position="734"/>
    </location>
</feature>
<dbReference type="Pfam" id="PF00246">
    <property type="entry name" value="Peptidase_M14"/>
    <property type="match status" value="1"/>
</dbReference>
<protein>
    <recommendedName>
        <fullName evidence="2">Peptidase M14 domain-containing protein</fullName>
    </recommendedName>
</protein>
<evidence type="ECO:0000313" key="3">
    <source>
        <dbReference type="EMBL" id="KAA6346772.1"/>
    </source>
</evidence>
<dbReference type="SUPFAM" id="SSF52317">
    <property type="entry name" value="Class I glutamine amidotransferase-like"/>
    <property type="match status" value="1"/>
</dbReference>
<proteinExistence type="predicted"/>
<organism evidence="3">
    <name type="scientific">termite gut metagenome</name>
    <dbReference type="NCBI Taxonomy" id="433724"/>
    <lineage>
        <taxon>unclassified sequences</taxon>
        <taxon>metagenomes</taxon>
        <taxon>organismal metagenomes</taxon>
    </lineage>
</organism>
<accession>A0A5J4SM35</accession>
<comment type="caution">
    <text evidence="3">The sequence shown here is derived from an EMBL/GenBank/DDBJ whole genome shotgun (WGS) entry which is preliminary data.</text>
</comment>
<name>A0A5J4SM35_9ZZZZ</name>
<dbReference type="InterPro" id="IPR029062">
    <property type="entry name" value="Class_I_gatase-like"/>
</dbReference>
<evidence type="ECO:0000259" key="2">
    <source>
        <dbReference type="Pfam" id="PF00246"/>
    </source>
</evidence>
<dbReference type="EMBL" id="SNRY01000118">
    <property type="protein sequence ID" value="KAA6346772.1"/>
    <property type="molecule type" value="Genomic_DNA"/>
</dbReference>
<dbReference type="AlphaFoldDB" id="A0A5J4SM35"/>
<dbReference type="GO" id="GO:0004181">
    <property type="term" value="F:metallocarboxypeptidase activity"/>
    <property type="evidence" value="ECO:0007669"/>
    <property type="project" value="InterPro"/>
</dbReference>
<feature type="domain" description="Peptidase M14" evidence="2">
    <location>
        <begin position="58"/>
        <end position="222"/>
    </location>
</feature>